<dbReference type="GO" id="GO:0004722">
    <property type="term" value="F:protein serine/threonine phosphatase activity"/>
    <property type="evidence" value="ECO:0007669"/>
    <property type="project" value="UniProtKB-EC"/>
</dbReference>
<dbReference type="Pfam" id="PF13672">
    <property type="entry name" value="PP2C_2"/>
    <property type="match status" value="1"/>
</dbReference>
<dbReference type="PROSITE" id="PS51746">
    <property type="entry name" value="PPM_2"/>
    <property type="match status" value="1"/>
</dbReference>
<dbReference type="Gene3D" id="3.60.40.10">
    <property type="entry name" value="PPM-type phosphatase domain"/>
    <property type="match status" value="1"/>
</dbReference>
<accession>A0A158ITN6</accession>
<dbReference type="InterPro" id="IPR036457">
    <property type="entry name" value="PPM-type-like_dom_sf"/>
</dbReference>
<dbReference type="SMART" id="SM00332">
    <property type="entry name" value="PP2Cc"/>
    <property type="match status" value="1"/>
</dbReference>
<dbReference type="InterPro" id="IPR015655">
    <property type="entry name" value="PP2C"/>
</dbReference>
<dbReference type="EC" id="3.1.3.16" evidence="2"/>
<keyword evidence="2" id="KW-0378">Hydrolase</keyword>
<dbReference type="CDD" id="cd00143">
    <property type="entry name" value="PP2Cc"/>
    <property type="match status" value="1"/>
</dbReference>
<dbReference type="SMART" id="SM00331">
    <property type="entry name" value="PP2C_SIG"/>
    <property type="match status" value="1"/>
</dbReference>
<evidence type="ECO:0000313" key="3">
    <source>
        <dbReference type="Proteomes" id="UP000054683"/>
    </source>
</evidence>
<dbReference type="InterPro" id="IPR001932">
    <property type="entry name" value="PPM-type_phosphatase-like_dom"/>
</dbReference>
<feature type="domain" description="PPM-type phosphatase" evidence="1">
    <location>
        <begin position="28"/>
        <end position="262"/>
    </location>
</feature>
<dbReference type="SUPFAM" id="SSF81606">
    <property type="entry name" value="PP2C-like"/>
    <property type="match status" value="1"/>
</dbReference>
<dbReference type="PANTHER" id="PTHR47992">
    <property type="entry name" value="PROTEIN PHOSPHATASE"/>
    <property type="match status" value="1"/>
</dbReference>
<organism evidence="2 3">
    <name type="scientific">Caballeronia udeis</name>
    <dbReference type="NCBI Taxonomy" id="1232866"/>
    <lineage>
        <taxon>Bacteria</taxon>
        <taxon>Pseudomonadati</taxon>
        <taxon>Pseudomonadota</taxon>
        <taxon>Betaproteobacteria</taxon>
        <taxon>Burkholderiales</taxon>
        <taxon>Burkholderiaceae</taxon>
        <taxon>Caballeronia</taxon>
    </lineage>
</organism>
<dbReference type="Proteomes" id="UP000054683">
    <property type="component" value="Unassembled WGS sequence"/>
</dbReference>
<dbReference type="EMBL" id="FCOK02000061">
    <property type="protein sequence ID" value="SAL59855.1"/>
    <property type="molecule type" value="Genomic_DNA"/>
</dbReference>
<gene>
    <name evidence="2" type="primary">stp</name>
    <name evidence="2" type="ORF">AWB69_06627</name>
</gene>
<evidence type="ECO:0000259" key="1">
    <source>
        <dbReference type="PROSITE" id="PS51746"/>
    </source>
</evidence>
<name>A0A158ITN6_9BURK</name>
<protein>
    <submittedName>
        <fullName evidence="2">Serine/threonine phosphatase stp</fullName>
        <ecNumber evidence="2">3.1.3.16</ecNumber>
    </submittedName>
</protein>
<evidence type="ECO:0000313" key="2">
    <source>
        <dbReference type="EMBL" id="SAL59855.1"/>
    </source>
</evidence>
<sequence length="277" mass="30152">MRHPFGEETLAAADIGGLVNNTGEFRWTSAARTDVGLVREINEDTCLEMPEHGLWAVADGMGGHAVGDVASRMVIDSLERSPAPGRPVTLDERMREARERLLAVNAELRSEAARRQVRRIGSTVVLLLASERSCGYVWAGDSRLYLSRQGCLRQLTRDHSQVEELKARGQISAQEALNHPGRHLITRAVGAMDTLELDADRIDLHDGDIFLLCTDGLSNEVSDEEMGGVLACGDCGQAVAQLLELALQRGGRDNISVVAAQAEDIFCLDKTQINPTL</sequence>
<reference evidence="2 3" key="1">
    <citation type="submission" date="2016-01" db="EMBL/GenBank/DDBJ databases">
        <authorList>
            <person name="Oliw E.H."/>
        </authorList>
    </citation>
    <scope>NUCLEOTIDE SEQUENCE [LARGE SCALE GENOMIC DNA]</scope>
    <source>
        <strain evidence="2">LMG 27134</strain>
    </source>
</reference>
<dbReference type="AlphaFoldDB" id="A0A158ITN6"/>
<proteinExistence type="predicted"/>